<comment type="similarity">
    <text evidence="1">Belongs to the universal ribosomal protein uS10 family.</text>
</comment>
<keyword evidence="4" id="KW-1185">Reference proteome</keyword>
<dbReference type="Pfam" id="PF00338">
    <property type="entry name" value="Ribosomal_S10"/>
    <property type="match status" value="1"/>
</dbReference>
<gene>
    <name evidence="3" type="ORF">AFUS01_LOCUS30572</name>
</gene>
<dbReference type="AlphaFoldDB" id="A0A8J2PE33"/>
<dbReference type="GO" id="GO:0005763">
    <property type="term" value="C:mitochondrial small ribosomal subunit"/>
    <property type="evidence" value="ECO:0007669"/>
    <property type="project" value="InterPro"/>
</dbReference>
<dbReference type="Proteomes" id="UP000708208">
    <property type="component" value="Unassembled WGS sequence"/>
</dbReference>
<dbReference type="EMBL" id="CAJVCH010471461">
    <property type="protein sequence ID" value="CAG7820167.1"/>
    <property type="molecule type" value="Genomic_DNA"/>
</dbReference>
<dbReference type="PANTHER" id="PTHR13334:SF4">
    <property type="entry name" value="SMALL RIBOSOMAL SUBUNIT PROTEIN US10M"/>
    <property type="match status" value="1"/>
</dbReference>
<reference evidence="3" key="1">
    <citation type="submission" date="2021-06" db="EMBL/GenBank/DDBJ databases">
        <authorList>
            <person name="Hodson N. C."/>
            <person name="Mongue J. A."/>
            <person name="Jaron S. K."/>
        </authorList>
    </citation>
    <scope>NUCLEOTIDE SEQUENCE</scope>
</reference>
<organism evidence="3 4">
    <name type="scientific">Allacma fusca</name>
    <dbReference type="NCBI Taxonomy" id="39272"/>
    <lineage>
        <taxon>Eukaryota</taxon>
        <taxon>Metazoa</taxon>
        <taxon>Ecdysozoa</taxon>
        <taxon>Arthropoda</taxon>
        <taxon>Hexapoda</taxon>
        <taxon>Collembola</taxon>
        <taxon>Symphypleona</taxon>
        <taxon>Sminthuridae</taxon>
        <taxon>Allacma</taxon>
    </lineage>
</organism>
<name>A0A8J2PE33_9HEXA</name>
<dbReference type="PANTHER" id="PTHR13334">
    <property type="entry name" value="MITOCHONDRIAL 28S RIBOSOMAL PROTEIN S10"/>
    <property type="match status" value="1"/>
</dbReference>
<evidence type="ECO:0000313" key="4">
    <source>
        <dbReference type="Proteomes" id="UP000708208"/>
    </source>
</evidence>
<protein>
    <recommendedName>
        <fullName evidence="2">Small ribosomal subunit protein uS10 domain-containing protein</fullName>
    </recommendedName>
</protein>
<evidence type="ECO:0000259" key="2">
    <source>
        <dbReference type="SMART" id="SM01403"/>
    </source>
</evidence>
<sequence>MTCESAEREVQYKCAEIADITSQEERYHLNSRVKTATMLRSRSLVQIPVRTLSITGQSFCYNKPRKVFGEPLGSTPGSHPERSNWLQWTDPLPIQEHARDVKLKDSLKPALEEPKGPRLDKLYKTIELEALAYEPAVLDSYEWFVVAAATHLGITVGKRWNPEKSDKMRFNLLRSVHIFKKHQVHYEVRTYHRFINLHKLTGSTADTFLEYIERNLPEGVGLKVTKFEVQRLPEHIESSSSNNQP</sequence>
<accession>A0A8J2PE33</accession>
<dbReference type="InterPro" id="IPR027486">
    <property type="entry name" value="Ribosomal_uS10_dom"/>
</dbReference>
<evidence type="ECO:0000256" key="1">
    <source>
        <dbReference type="ARBA" id="ARBA00007102"/>
    </source>
</evidence>
<evidence type="ECO:0000313" key="3">
    <source>
        <dbReference type="EMBL" id="CAG7820167.1"/>
    </source>
</evidence>
<comment type="caution">
    <text evidence="3">The sequence shown here is derived from an EMBL/GenBank/DDBJ whole genome shotgun (WGS) entry which is preliminary data.</text>
</comment>
<feature type="domain" description="Small ribosomal subunit protein uS10" evidence="2">
    <location>
        <begin position="125"/>
        <end position="225"/>
    </location>
</feature>
<proteinExistence type="inferred from homology"/>
<dbReference type="OrthoDB" id="366214at2759"/>
<dbReference type="SMART" id="SM01403">
    <property type="entry name" value="Ribosomal_S10"/>
    <property type="match status" value="1"/>
</dbReference>
<dbReference type="InterPro" id="IPR040055">
    <property type="entry name" value="Ribosomal_uS10m"/>
</dbReference>